<gene>
    <name evidence="1" type="ORF">GCM10012275_39270</name>
</gene>
<dbReference type="AlphaFoldDB" id="A0A8J3FVM9"/>
<dbReference type="RefSeq" id="WP_189059766.1">
    <property type="nucleotide sequence ID" value="NZ_BMMK01000019.1"/>
</dbReference>
<reference evidence="1" key="1">
    <citation type="journal article" date="2014" name="Int. J. Syst. Evol. Microbiol.">
        <title>Complete genome sequence of Corynebacterium casei LMG S-19264T (=DSM 44701T), isolated from a smear-ripened cheese.</title>
        <authorList>
            <consortium name="US DOE Joint Genome Institute (JGI-PGF)"/>
            <person name="Walter F."/>
            <person name="Albersmeier A."/>
            <person name="Kalinowski J."/>
            <person name="Ruckert C."/>
        </authorList>
    </citation>
    <scope>NUCLEOTIDE SEQUENCE</scope>
    <source>
        <strain evidence="1">CGMCC 4.5737</strain>
    </source>
</reference>
<accession>A0A8J3FVM9</accession>
<reference evidence="1" key="2">
    <citation type="submission" date="2020-09" db="EMBL/GenBank/DDBJ databases">
        <authorList>
            <person name="Sun Q."/>
            <person name="Zhou Y."/>
        </authorList>
    </citation>
    <scope>NUCLEOTIDE SEQUENCE</scope>
    <source>
        <strain evidence="1">CGMCC 4.5737</strain>
    </source>
</reference>
<dbReference type="EMBL" id="BMMK01000019">
    <property type="protein sequence ID" value="GGM64820.1"/>
    <property type="molecule type" value="Genomic_DNA"/>
</dbReference>
<sequence length="294" mass="31766">MTEEATWYLGPRGALRALPAPEPGVVATLTRHGGVHQAISGARVMDVTGHRHEYTLTWNYLEEHEWQWLQALHTRLVPGPHFLVNPLRTNRLSVQSSTGKGVLTAPGAAGGTRSTAPGFMASNPHWMPVRDWPEGAGPLGSHCIHHPGHTRGGAHVVRFDYYTGGTPVFAGEALSASIYLKAEDRRPLSLVVDWYDSAGQQTGASEVRTIRLTSAWTRWLHKATVPEGTATAVFALIVPADPTAFFFAAPQLQSGPLATSWEIGGGTARVVVDQLQTSSPRYPLTDCSLTLLEA</sequence>
<evidence type="ECO:0000313" key="1">
    <source>
        <dbReference type="EMBL" id="GGM64820.1"/>
    </source>
</evidence>
<name>A0A8J3FVM9_9PSEU</name>
<comment type="caution">
    <text evidence="1">The sequence shown here is derived from an EMBL/GenBank/DDBJ whole genome shotgun (WGS) entry which is preliminary data.</text>
</comment>
<evidence type="ECO:0000313" key="2">
    <source>
        <dbReference type="Proteomes" id="UP000637578"/>
    </source>
</evidence>
<proteinExistence type="predicted"/>
<dbReference type="Proteomes" id="UP000637578">
    <property type="component" value="Unassembled WGS sequence"/>
</dbReference>
<organism evidence="1 2">
    <name type="scientific">Longimycelium tulufanense</name>
    <dbReference type="NCBI Taxonomy" id="907463"/>
    <lineage>
        <taxon>Bacteria</taxon>
        <taxon>Bacillati</taxon>
        <taxon>Actinomycetota</taxon>
        <taxon>Actinomycetes</taxon>
        <taxon>Pseudonocardiales</taxon>
        <taxon>Pseudonocardiaceae</taxon>
        <taxon>Longimycelium</taxon>
    </lineage>
</organism>
<keyword evidence="2" id="KW-1185">Reference proteome</keyword>
<protein>
    <submittedName>
        <fullName evidence="1">Uncharacterized protein</fullName>
    </submittedName>
</protein>